<evidence type="ECO:0000313" key="1">
    <source>
        <dbReference type="EMBL" id="KKR31765.1"/>
    </source>
</evidence>
<gene>
    <name evidence="1" type="ORF">UT63_C0061G0005</name>
</gene>
<protein>
    <submittedName>
        <fullName evidence="1">Uncharacterized protein</fullName>
    </submittedName>
</protein>
<comment type="caution">
    <text evidence="1">The sequence shown here is derived from an EMBL/GenBank/DDBJ whole genome shotgun (WGS) entry which is preliminary data.</text>
</comment>
<dbReference type="AlphaFoldDB" id="A0A0G0SAH9"/>
<organism evidence="1 2">
    <name type="scientific">Candidatus Gottesmanbacteria bacterium GW2011_GWC2_39_8</name>
    <dbReference type="NCBI Taxonomy" id="1618450"/>
    <lineage>
        <taxon>Bacteria</taxon>
        <taxon>Candidatus Gottesmaniibacteriota</taxon>
    </lineage>
</organism>
<dbReference type="EMBL" id="LBXN01000061">
    <property type="protein sequence ID" value="KKR31765.1"/>
    <property type="molecule type" value="Genomic_DNA"/>
</dbReference>
<name>A0A0G0SAH9_9BACT</name>
<reference evidence="1 2" key="1">
    <citation type="journal article" date="2015" name="Nature">
        <title>rRNA introns, odd ribosomes, and small enigmatic genomes across a large radiation of phyla.</title>
        <authorList>
            <person name="Brown C.T."/>
            <person name="Hug L.A."/>
            <person name="Thomas B.C."/>
            <person name="Sharon I."/>
            <person name="Castelle C.J."/>
            <person name="Singh A."/>
            <person name="Wilkins M.J."/>
            <person name="Williams K.H."/>
            <person name="Banfield J.F."/>
        </authorList>
    </citation>
    <scope>NUCLEOTIDE SEQUENCE [LARGE SCALE GENOMIC DNA]</scope>
</reference>
<proteinExistence type="predicted"/>
<dbReference type="Proteomes" id="UP000034539">
    <property type="component" value="Unassembled WGS sequence"/>
</dbReference>
<evidence type="ECO:0000313" key="2">
    <source>
        <dbReference type="Proteomes" id="UP000034539"/>
    </source>
</evidence>
<sequence length="281" mass="31657">MLARWGPVFSHHEERALVLGLVTLPGKTYTPDNIKRGLAEFQGIHRRTGMVFGNQEHFTRMMMQFSRAGLGEIKRQGKDTLFSPGGDDISLARAFAGHILEWSSRYPEIHTPIALNAVLDPAGLRPDRNKLLMYDWGDGNYPDDALKDLAVKVSALIQADHKNIVKGQGFLQELKKPVNSGLVKNLLVKAREEASEVDRISVRRAIKRVLGTSAGMIPSEISAKLENEGRGVFIRPDSIYTILRKMEGEGQVRRDHNHFWQLIQDPHQDSEIFTVFSRNNP</sequence>
<accession>A0A0G0SAH9</accession>